<dbReference type="OrthoDB" id="10264374at2759"/>
<evidence type="ECO:0000313" key="2">
    <source>
        <dbReference type="EMBL" id="KAF1932712.1"/>
    </source>
</evidence>
<dbReference type="GeneID" id="54346217"/>
<dbReference type="RefSeq" id="XP_033452960.1">
    <property type="nucleotide sequence ID" value="XM_033588570.1"/>
</dbReference>
<reference evidence="2" key="1">
    <citation type="journal article" date="2020" name="Stud. Mycol.">
        <title>101 Dothideomycetes genomes: a test case for predicting lifestyles and emergence of pathogens.</title>
        <authorList>
            <person name="Haridas S."/>
            <person name="Albert R."/>
            <person name="Binder M."/>
            <person name="Bloem J."/>
            <person name="Labutti K."/>
            <person name="Salamov A."/>
            <person name="Andreopoulos B."/>
            <person name="Baker S."/>
            <person name="Barry K."/>
            <person name="Bills G."/>
            <person name="Bluhm B."/>
            <person name="Cannon C."/>
            <person name="Castanera R."/>
            <person name="Culley D."/>
            <person name="Daum C."/>
            <person name="Ezra D."/>
            <person name="Gonzalez J."/>
            <person name="Henrissat B."/>
            <person name="Kuo A."/>
            <person name="Liang C."/>
            <person name="Lipzen A."/>
            <person name="Lutzoni F."/>
            <person name="Magnuson J."/>
            <person name="Mondo S."/>
            <person name="Nolan M."/>
            <person name="Ohm R."/>
            <person name="Pangilinan J."/>
            <person name="Park H.-J."/>
            <person name="Ramirez L."/>
            <person name="Alfaro M."/>
            <person name="Sun H."/>
            <person name="Tritt A."/>
            <person name="Yoshinaga Y."/>
            <person name="Zwiers L.-H."/>
            <person name="Turgeon B."/>
            <person name="Goodwin S."/>
            <person name="Spatafora J."/>
            <person name="Crous P."/>
            <person name="Grigoriev I."/>
        </authorList>
    </citation>
    <scope>NUCLEOTIDE SEQUENCE</scope>
    <source>
        <strain evidence="2">CBS 183.55</strain>
    </source>
</reference>
<dbReference type="AlphaFoldDB" id="A0A6A5RY06"/>
<feature type="region of interest" description="Disordered" evidence="1">
    <location>
        <begin position="1"/>
        <end position="22"/>
    </location>
</feature>
<organism evidence="2 3">
    <name type="scientific">Didymella exigua CBS 183.55</name>
    <dbReference type="NCBI Taxonomy" id="1150837"/>
    <lineage>
        <taxon>Eukaryota</taxon>
        <taxon>Fungi</taxon>
        <taxon>Dikarya</taxon>
        <taxon>Ascomycota</taxon>
        <taxon>Pezizomycotina</taxon>
        <taxon>Dothideomycetes</taxon>
        <taxon>Pleosporomycetidae</taxon>
        <taxon>Pleosporales</taxon>
        <taxon>Pleosporineae</taxon>
        <taxon>Didymellaceae</taxon>
        <taxon>Didymella</taxon>
    </lineage>
</organism>
<evidence type="ECO:0000313" key="3">
    <source>
        <dbReference type="Proteomes" id="UP000800082"/>
    </source>
</evidence>
<protein>
    <submittedName>
        <fullName evidence="2">Uncharacterized protein</fullName>
    </submittedName>
</protein>
<gene>
    <name evidence="2" type="ORF">M421DRAFT_247232</name>
</gene>
<accession>A0A6A5RY06</accession>
<sequence length="221" mass="23583">MSRSRYNHSSKGSSFSTSTTSIGGKSKVYSIYVSTRVWNSTHPAPVKSKTHSLIYTTSETTRTSTESYKTTMINGTPCTTLSYYEPTCACTQTTVVPVAYTPGPSFEAARLVTVSGVPCTTTQYWEPTCDCIQTSTIPISAVIATASIHTVINEVPYVTSKYFEPACNCVQSATVPVRIASAEEGSESTAQAACSEAPNTLSMCIAACMHPEGSKTTMSPQ</sequence>
<dbReference type="EMBL" id="ML978958">
    <property type="protein sequence ID" value="KAF1932712.1"/>
    <property type="molecule type" value="Genomic_DNA"/>
</dbReference>
<proteinExistence type="predicted"/>
<name>A0A6A5RY06_9PLEO</name>
<keyword evidence="3" id="KW-1185">Reference proteome</keyword>
<feature type="compositionally biased region" description="Low complexity" evidence="1">
    <location>
        <begin position="9"/>
        <end position="22"/>
    </location>
</feature>
<evidence type="ECO:0000256" key="1">
    <source>
        <dbReference type="SAM" id="MobiDB-lite"/>
    </source>
</evidence>
<dbReference type="Proteomes" id="UP000800082">
    <property type="component" value="Unassembled WGS sequence"/>
</dbReference>